<evidence type="ECO:0000313" key="3">
    <source>
        <dbReference type="Ensembl" id="ENSSANP00000006484.1"/>
    </source>
</evidence>
<dbReference type="Gene3D" id="3.10.100.10">
    <property type="entry name" value="Mannose-Binding Protein A, subunit A"/>
    <property type="match status" value="1"/>
</dbReference>
<keyword evidence="4" id="KW-1185">Reference proteome</keyword>
<proteinExistence type="predicted"/>
<dbReference type="Proteomes" id="UP000472260">
    <property type="component" value="Unassembled WGS sequence"/>
</dbReference>
<reference evidence="3" key="2">
    <citation type="submission" date="2025-09" db="UniProtKB">
        <authorList>
            <consortium name="Ensembl"/>
        </authorList>
    </citation>
    <scope>IDENTIFICATION</scope>
</reference>
<gene>
    <name evidence="3" type="primary">LOC107673672</name>
</gene>
<dbReference type="PROSITE" id="PS50041">
    <property type="entry name" value="C_TYPE_LECTIN_2"/>
    <property type="match status" value="1"/>
</dbReference>
<dbReference type="AlphaFoldDB" id="A0A671KIG4"/>
<accession>A0A671KIG4</accession>
<dbReference type="Pfam" id="PF00059">
    <property type="entry name" value="Lectin_C"/>
    <property type="match status" value="1"/>
</dbReference>
<feature type="domain" description="C-type lectin" evidence="2">
    <location>
        <begin position="64"/>
        <end position="179"/>
    </location>
</feature>
<reference evidence="3" key="1">
    <citation type="submission" date="2025-08" db="UniProtKB">
        <authorList>
            <consortium name="Ensembl"/>
        </authorList>
    </citation>
    <scope>IDENTIFICATION</scope>
</reference>
<dbReference type="SUPFAM" id="SSF56436">
    <property type="entry name" value="C-type lectin-like"/>
    <property type="match status" value="1"/>
</dbReference>
<organism evidence="3 4">
    <name type="scientific">Sinocyclocheilus anshuiensis</name>
    <dbReference type="NCBI Taxonomy" id="1608454"/>
    <lineage>
        <taxon>Eukaryota</taxon>
        <taxon>Metazoa</taxon>
        <taxon>Chordata</taxon>
        <taxon>Craniata</taxon>
        <taxon>Vertebrata</taxon>
        <taxon>Euteleostomi</taxon>
        <taxon>Actinopterygii</taxon>
        <taxon>Neopterygii</taxon>
        <taxon>Teleostei</taxon>
        <taxon>Ostariophysi</taxon>
        <taxon>Cypriniformes</taxon>
        <taxon>Cyprinidae</taxon>
        <taxon>Cyprininae</taxon>
        <taxon>Sinocyclocheilus</taxon>
    </lineage>
</organism>
<dbReference type="InterPro" id="IPR050111">
    <property type="entry name" value="C-type_lectin/snaclec_domain"/>
</dbReference>
<evidence type="ECO:0000256" key="1">
    <source>
        <dbReference type="ARBA" id="ARBA00023157"/>
    </source>
</evidence>
<dbReference type="InterPro" id="IPR016186">
    <property type="entry name" value="C-type_lectin-like/link_sf"/>
</dbReference>
<dbReference type="SMART" id="SM00034">
    <property type="entry name" value="CLECT"/>
    <property type="match status" value="1"/>
</dbReference>
<dbReference type="InterPro" id="IPR002353">
    <property type="entry name" value="AntifreezeII"/>
</dbReference>
<evidence type="ECO:0000313" key="4">
    <source>
        <dbReference type="Proteomes" id="UP000472260"/>
    </source>
</evidence>
<evidence type="ECO:0000259" key="2">
    <source>
        <dbReference type="PROSITE" id="PS50041"/>
    </source>
</evidence>
<protein>
    <submittedName>
        <fullName evidence="3">Galactose-specific lectin nattectin-like</fullName>
    </submittedName>
</protein>
<keyword evidence="1" id="KW-1015">Disulfide bond</keyword>
<dbReference type="PANTHER" id="PTHR22803">
    <property type="entry name" value="MANNOSE, PHOSPHOLIPASE, LECTIN RECEPTOR RELATED"/>
    <property type="match status" value="1"/>
</dbReference>
<dbReference type="InterPro" id="IPR016187">
    <property type="entry name" value="CTDL_fold"/>
</dbReference>
<dbReference type="Ensembl" id="ENSSANT00000006957.1">
    <property type="protein sequence ID" value="ENSSANP00000006484.1"/>
    <property type="gene ID" value="ENSSANG00000003624.1"/>
</dbReference>
<dbReference type="PROSITE" id="PS00615">
    <property type="entry name" value="C_TYPE_LECTIN_1"/>
    <property type="match status" value="1"/>
</dbReference>
<sequence>MPRADPCWSLREYINFVLWCEARRPSRSQARQPPLTQARRVFLNSASSHVVAEIQKCPYGWTNFGVRCYKFFSQSVNWITAERNCLGLDANLASVHNKLENDFLLSLLPSSSTLCWLGVHDGEQEGQWMWSDGTPYDYTYWCSYEPNNRNVENCGEVNFSANRCWNDIACSTPMGYICAINL</sequence>
<dbReference type="PRINTS" id="PR00356">
    <property type="entry name" value="ANTIFREEZEII"/>
</dbReference>
<name>A0A671KIG4_9TELE</name>
<dbReference type="InterPro" id="IPR001304">
    <property type="entry name" value="C-type_lectin-like"/>
</dbReference>
<dbReference type="InterPro" id="IPR018378">
    <property type="entry name" value="C-type_lectin_CS"/>
</dbReference>